<evidence type="ECO:0000313" key="1">
    <source>
        <dbReference type="EMBL" id="NPD91624.1"/>
    </source>
</evidence>
<name>A0ABX2AK97_9BACT</name>
<comment type="caution">
    <text evidence="1">The sequence shown here is derived from an EMBL/GenBank/DDBJ whole genome shotgun (WGS) entry which is preliminary data.</text>
</comment>
<accession>A0ABX2AK97</accession>
<dbReference type="Proteomes" id="UP000714420">
    <property type="component" value="Unassembled WGS sequence"/>
</dbReference>
<dbReference type="PROSITE" id="PS51257">
    <property type="entry name" value="PROKAR_LIPOPROTEIN"/>
    <property type="match status" value="1"/>
</dbReference>
<organism evidence="1 2">
    <name type="scientific">Xylanibacter muris</name>
    <dbReference type="NCBI Taxonomy" id="2736290"/>
    <lineage>
        <taxon>Bacteria</taxon>
        <taxon>Pseudomonadati</taxon>
        <taxon>Bacteroidota</taxon>
        <taxon>Bacteroidia</taxon>
        <taxon>Bacteroidales</taxon>
        <taxon>Prevotellaceae</taxon>
        <taxon>Xylanibacter</taxon>
    </lineage>
</organism>
<keyword evidence="2" id="KW-1185">Reference proteome</keyword>
<proteinExistence type="predicted"/>
<sequence length="111" mass="12873">MKKLLTFLVSTLFIIGCGNNDCTTKLSAIDSLITKNMYDSAYMAISDFDTTKIKDKNNKAYYNLLYTQLHFWKDDSWTDSAQIAENLTHYMETDDKEKLARPYYFKGRVPG</sequence>
<reference evidence="1 2" key="1">
    <citation type="submission" date="2020-05" db="EMBL/GenBank/DDBJ databases">
        <title>Distinct polysaccharide utilization as determinants for interspecies competition between intestinal Prevotella spp.</title>
        <authorList>
            <person name="Galvez E.J.C."/>
            <person name="Iljazovic A."/>
            <person name="Strowig T."/>
        </authorList>
    </citation>
    <scope>NUCLEOTIDE SEQUENCE [LARGE SCALE GENOMIC DNA]</scope>
    <source>
        <strain evidence="1 2">PMUR</strain>
    </source>
</reference>
<dbReference type="RefSeq" id="WP_172274553.1">
    <property type="nucleotide sequence ID" value="NZ_CASGMU010000018.1"/>
</dbReference>
<dbReference type="EMBL" id="JABKKF010000003">
    <property type="protein sequence ID" value="NPD91624.1"/>
    <property type="molecule type" value="Genomic_DNA"/>
</dbReference>
<evidence type="ECO:0000313" key="2">
    <source>
        <dbReference type="Proteomes" id="UP000714420"/>
    </source>
</evidence>
<gene>
    <name evidence="1" type="ORF">HPS56_04525</name>
</gene>
<protein>
    <submittedName>
        <fullName evidence="1">Uncharacterized protein</fullName>
    </submittedName>
</protein>